<feature type="compositionally biased region" description="Low complexity" evidence="1">
    <location>
        <begin position="425"/>
        <end position="457"/>
    </location>
</feature>
<feature type="compositionally biased region" description="Low complexity" evidence="1">
    <location>
        <begin position="541"/>
        <end position="550"/>
    </location>
</feature>
<dbReference type="RefSeq" id="XP_007862190.1">
    <property type="nucleotide sequence ID" value="XM_007863999.1"/>
</dbReference>
<keyword evidence="4" id="KW-1185">Reference proteome</keyword>
<gene>
    <name evidence="3" type="ORF">GLOTRDRAFT_90807</name>
</gene>
<dbReference type="HOGENOM" id="CLU_310803_0_0_1"/>
<name>S7QIK5_GLOTA</name>
<feature type="compositionally biased region" description="Polar residues" evidence="1">
    <location>
        <begin position="634"/>
        <end position="649"/>
    </location>
</feature>
<feature type="compositionally biased region" description="Basic and acidic residues" evidence="1">
    <location>
        <begin position="206"/>
        <end position="217"/>
    </location>
</feature>
<feature type="compositionally biased region" description="Polar residues" evidence="1">
    <location>
        <begin position="54"/>
        <end position="64"/>
    </location>
</feature>
<evidence type="ECO:0000313" key="3">
    <source>
        <dbReference type="EMBL" id="EPQ59118.1"/>
    </source>
</evidence>
<feature type="region of interest" description="Disordered" evidence="1">
    <location>
        <begin position="611"/>
        <end position="695"/>
    </location>
</feature>
<dbReference type="EMBL" id="KB469297">
    <property type="protein sequence ID" value="EPQ59118.1"/>
    <property type="molecule type" value="Genomic_DNA"/>
</dbReference>
<evidence type="ECO:0000256" key="1">
    <source>
        <dbReference type="SAM" id="MobiDB-lite"/>
    </source>
</evidence>
<dbReference type="OMA" id="NTVPHNI"/>
<accession>S7QIK5</accession>
<dbReference type="AlphaFoldDB" id="S7QIK5"/>
<evidence type="ECO:0000256" key="2">
    <source>
        <dbReference type="SAM" id="Phobius"/>
    </source>
</evidence>
<feature type="region of interest" description="Disordered" evidence="1">
    <location>
        <begin position="114"/>
        <end position="235"/>
    </location>
</feature>
<keyword evidence="2" id="KW-1133">Transmembrane helix</keyword>
<dbReference type="GeneID" id="19309275"/>
<protein>
    <submittedName>
        <fullName evidence="3">Uncharacterized protein</fullName>
    </submittedName>
</protein>
<feature type="region of interest" description="Disordered" evidence="1">
    <location>
        <begin position="708"/>
        <end position="730"/>
    </location>
</feature>
<dbReference type="OrthoDB" id="2894483at2759"/>
<feature type="compositionally biased region" description="Acidic residues" evidence="1">
    <location>
        <begin position="28"/>
        <end position="40"/>
    </location>
</feature>
<feature type="compositionally biased region" description="Polar residues" evidence="1">
    <location>
        <begin position="318"/>
        <end position="335"/>
    </location>
</feature>
<feature type="compositionally biased region" description="Low complexity" evidence="1">
    <location>
        <begin position="659"/>
        <end position="673"/>
    </location>
</feature>
<feature type="compositionally biased region" description="Low complexity" evidence="1">
    <location>
        <begin position="114"/>
        <end position="128"/>
    </location>
</feature>
<feature type="compositionally biased region" description="Low complexity" evidence="1">
    <location>
        <begin position="380"/>
        <end position="397"/>
    </location>
</feature>
<feature type="compositionally biased region" description="Low complexity" evidence="1">
    <location>
        <begin position="10"/>
        <end position="22"/>
    </location>
</feature>
<evidence type="ECO:0000313" key="4">
    <source>
        <dbReference type="Proteomes" id="UP000030669"/>
    </source>
</evidence>
<organism evidence="3 4">
    <name type="scientific">Gloeophyllum trabeum (strain ATCC 11539 / FP-39264 / Madison 617)</name>
    <name type="common">Brown rot fungus</name>
    <dbReference type="NCBI Taxonomy" id="670483"/>
    <lineage>
        <taxon>Eukaryota</taxon>
        <taxon>Fungi</taxon>
        <taxon>Dikarya</taxon>
        <taxon>Basidiomycota</taxon>
        <taxon>Agaricomycotina</taxon>
        <taxon>Agaricomycetes</taxon>
        <taxon>Gloeophyllales</taxon>
        <taxon>Gloeophyllaceae</taxon>
        <taxon>Gloeophyllum</taxon>
    </lineage>
</organism>
<feature type="region of interest" description="Disordered" evidence="1">
    <location>
        <begin position="1"/>
        <end position="72"/>
    </location>
</feature>
<proteinExistence type="predicted"/>
<dbReference type="Proteomes" id="UP000030669">
    <property type="component" value="Unassembled WGS sequence"/>
</dbReference>
<feature type="region of interest" description="Disordered" evidence="1">
    <location>
        <begin position="475"/>
        <end position="596"/>
    </location>
</feature>
<reference evidence="3 4" key="1">
    <citation type="journal article" date="2012" name="Science">
        <title>The Paleozoic origin of enzymatic lignin decomposition reconstructed from 31 fungal genomes.</title>
        <authorList>
            <person name="Floudas D."/>
            <person name="Binder M."/>
            <person name="Riley R."/>
            <person name="Barry K."/>
            <person name="Blanchette R.A."/>
            <person name="Henrissat B."/>
            <person name="Martinez A.T."/>
            <person name="Otillar R."/>
            <person name="Spatafora J.W."/>
            <person name="Yadav J.S."/>
            <person name="Aerts A."/>
            <person name="Benoit I."/>
            <person name="Boyd A."/>
            <person name="Carlson A."/>
            <person name="Copeland A."/>
            <person name="Coutinho P.M."/>
            <person name="de Vries R.P."/>
            <person name="Ferreira P."/>
            <person name="Findley K."/>
            <person name="Foster B."/>
            <person name="Gaskell J."/>
            <person name="Glotzer D."/>
            <person name="Gorecki P."/>
            <person name="Heitman J."/>
            <person name="Hesse C."/>
            <person name="Hori C."/>
            <person name="Igarashi K."/>
            <person name="Jurgens J.A."/>
            <person name="Kallen N."/>
            <person name="Kersten P."/>
            <person name="Kohler A."/>
            <person name="Kuees U."/>
            <person name="Kumar T.K.A."/>
            <person name="Kuo A."/>
            <person name="LaButti K."/>
            <person name="Larrondo L.F."/>
            <person name="Lindquist E."/>
            <person name="Ling A."/>
            <person name="Lombard V."/>
            <person name="Lucas S."/>
            <person name="Lundell T."/>
            <person name="Martin R."/>
            <person name="McLaughlin D.J."/>
            <person name="Morgenstern I."/>
            <person name="Morin E."/>
            <person name="Murat C."/>
            <person name="Nagy L.G."/>
            <person name="Nolan M."/>
            <person name="Ohm R.A."/>
            <person name="Patyshakuliyeva A."/>
            <person name="Rokas A."/>
            <person name="Ruiz-Duenas F.J."/>
            <person name="Sabat G."/>
            <person name="Salamov A."/>
            <person name="Samejima M."/>
            <person name="Schmutz J."/>
            <person name="Slot J.C."/>
            <person name="St John F."/>
            <person name="Stenlid J."/>
            <person name="Sun H."/>
            <person name="Sun S."/>
            <person name="Syed K."/>
            <person name="Tsang A."/>
            <person name="Wiebenga A."/>
            <person name="Young D."/>
            <person name="Pisabarro A."/>
            <person name="Eastwood D.C."/>
            <person name="Martin F."/>
            <person name="Cullen D."/>
            <person name="Grigoriev I.V."/>
            <person name="Hibbett D.S."/>
        </authorList>
    </citation>
    <scope>NUCLEOTIDE SEQUENCE [LARGE SCALE GENOMIC DNA]</scope>
    <source>
        <strain evidence="3 4">ATCC 11539</strain>
    </source>
</reference>
<sequence length="946" mass="103445">MSLQDDVDASHSPLRPSSSCSSICTLVPDDESLSDVDAEVEASGRGDKPESALSKDSVSSTGATNDEPLDREAARRDALDFLASRHICLPTTYAEATNLAAYFPQHASAILSLPIRSPRPSKSRTPSSNETGVARPVKRTDSIPRTHPSVGRDAGQVSRSASAHSSDKPNWALAPDEPENSQSKSPTRGRAVSRKDDKPNALVRGRGREERRSKDARIPSMPAPLSRTPERGLSMKPEPILPLQVTKWLQSLPMEQDNFSIENAASSTLDCVEPVVQVRVRVPTEELILSAPAFAKITTKSIHGGLQLASAGPASKALPQQSLEAHPHQQGSQSGHDVCPGKAPGAHYPAASDAAVSQRHHGHHHPESQRSQVETQRVKTASASARTSSSSSHRPSSLILNPQVHFHPHTGAFGNTTRRDPLPPLFSAPSLASSLCGPSPESPTTPTKPLTMSSMSRSDMRCDLPELMRRMMADEEGAPVPPPPKGRGTASARASDQGSGWVSREIVFGEGRSPRSPVGRAREERGSYGTCSRPTSEQGRGRPAAQAGGASPLGRHQVVPEDYFDPRFAVPHPEQGARRVHHGQAGSKQQSPAPAIRYRVPLRRDSSPATQQLYMHHPPSPLHSQIPRPRQPAGSPSNGPQLLPNNTAYNHDLNRHLYSPSRPSPAASSVHSPIYTTNQRSHSSPSSTPPPQVKDENIRRNAYNQIPQAQSHYHTQSHQSYTQKERHRAPGNQLSLDEIMNLLPHEGLTHPVLYEYVKAQVEAGLDPPPWFDPKVCAGIRAREAQAQDKLAEAGEKPAHGDGEKVSKDVGLAQFLPDGPPRDGVFVQAKEDGWMSFGHGRQQYIFYTSVLLLWISFMKWPSWLAGYRSNFTRTMVAATAGYHEIYEYIVTATDDVNDMMWSQRQRRKSVNPQRRCQRPDIITGPRTYNVYEGRTEHENNAVWTKVA</sequence>
<keyword evidence="2" id="KW-0472">Membrane</keyword>
<keyword evidence="2" id="KW-0812">Transmembrane</keyword>
<feature type="transmembrane region" description="Helical" evidence="2">
    <location>
        <begin position="843"/>
        <end position="864"/>
    </location>
</feature>
<feature type="compositionally biased region" description="Polar residues" evidence="1">
    <location>
        <begin position="708"/>
        <end position="722"/>
    </location>
</feature>
<feature type="compositionally biased region" description="Polar residues" evidence="1">
    <location>
        <begin position="369"/>
        <end position="379"/>
    </location>
</feature>
<dbReference type="KEGG" id="gtr:GLOTRDRAFT_90807"/>
<feature type="region of interest" description="Disordered" evidence="1">
    <location>
        <begin position="312"/>
        <end position="457"/>
    </location>
</feature>